<dbReference type="InterPro" id="IPR014710">
    <property type="entry name" value="RmlC-like_jellyroll"/>
</dbReference>
<evidence type="ECO:0000256" key="1">
    <source>
        <dbReference type="ARBA" id="ARBA00023125"/>
    </source>
</evidence>
<dbReference type="PROSITE" id="PS50943">
    <property type="entry name" value="HTH_CROC1"/>
    <property type="match status" value="1"/>
</dbReference>
<dbReference type="Pfam" id="PF01381">
    <property type="entry name" value="HTH_3"/>
    <property type="match status" value="1"/>
</dbReference>
<keyword evidence="1" id="KW-0238">DNA-binding</keyword>
<dbReference type="SMART" id="SM00530">
    <property type="entry name" value="HTH_XRE"/>
    <property type="match status" value="1"/>
</dbReference>
<dbReference type="InterPro" id="IPR050807">
    <property type="entry name" value="TransReg_Diox_bact_type"/>
</dbReference>
<dbReference type="GO" id="GO:0005829">
    <property type="term" value="C:cytosol"/>
    <property type="evidence" value="ECO:0007669"/>
    <property type="project" value="TreeGrafter"/>
</dbReference>
<dbReference type="InterPro" id="IPR011051">
    <property type="entry name" value="RmlC_Cupin_sf"/>
</dbReference>
<evidence type="ECO:0000313" key="3">
    <source>
        <dbReference type="EMBL" id="MBO8448505.1"/>
    </source>
</evidence>
<gene>
    <name evidence="3" type="ORF">IAC29_04455</name>
</gene>
<evidence type="ECO:0000259" key="2">
    <source>
        <dbReference type="PROSITE" id="PS50943"/>
    </source>
</evidence>
<evidence type="ECO:0000313" key="4">
    <source>
        <dbReference type="Proteomes" id="UP000810252"/>
    </source>
</evidence>
<dbReference type="InterPro" id="IPR013096">
    <property type="entry name" value="Cupin_2"/>
</dbReference>
<dbReference type="EMBL" id="JADIMQ010000064">
    <property type="protein sequence ID" value="MBO8448505.1"/>
    <property type="molecule type" value="Genomic_DNA"/>
</dbReference>
<dbReference type="InterPro" id="IPR010982">
    <property type="entry name" value="Lambda_DNA-bd_dom_sf"/>
</dbReference>
<sequence length="185" mass="20848">MDEQIRQIAERLKGLRDALDLDMAEVAEGCGITVDEYRALESGESDLSVSLLQKIAHRYGITLDELMFGEEPKMKSYFLTRKGTGISVERTKEYKYELLAAGFIGRIADPFIVTVEPKPAGTVMHYNTHEGQEFHFVMEGRLLVNIEGKEWILAPGDSLYFDSSRPHGFLALDGKPARFLAMIMQ</sequence>
<dbReference type="Gene3D" id="2.60.120.10">
    <property type="entry name" value="Jelly Rolls"/>
    <property type="match status" value="1"/>
</dbReference>
<reference evidence="3" key="1">
    <citation type="submission" date="2020-10" db="EMBL/GenBank/DDBJ databases">
        <authorList>
            <person name="Gilroy R."/>
        </authorList>
    </citation>
    <scope>NUCLEOTIDE SEQUENCE</scope>
    <source>
        <strain evidence="3">20514</strain>
    </source>
</reference>
<dbReference type="SUPFAM" id="SSF47413">
    <property type="entry name" value="lambda repressor-like DNA-binding domains"/>
    <property type="match status" value="1"/>
</dbReference>
<dbReference type="GO" id="GO:0003700">
    <property type="term" value="F:DNA-binding transcription factor activity"/>
    <property type="evidence" value="ECO:0007669"/>
    <property type="project" value="TreeGrafter"/>
</dbReference>
<protein>
    <submittedName>
        <fullName evidence="3">Cupin domain-containing protein</fullName>
    </submittedName>
</protein>
<dbReference type="PANTHER" id="PTHR46797:SF19">
    <property type="entry name" value="BLL2473 PROTEIN"/>
    <property type="match status" value="1"/>
</dbReference>
<dbReference type="SUPFAM" id="SSF51182">
    <property type="entry name" value="RmlC-like cupins"/>
    <property type="match status" value="1"/>
</dbReference>
<dbReference type="PANTHER" id="PTHR46797">
    <property type="entry name" value="HTH-TYPE TRANSCRIPTIONAL REGULATOR"/>
    <property type="match status" value="1"/>
</dbReference>
<comment type="caution">
    <text evidence="3">The sequence shown here is derived from an EMBL/GenBank/DDBJ whole genome shotgun (WGS) entry which is preliminary data.</text>
</comment>
<dbReference type="CDD" id="cd02209">
    <property type="entry name" value="cupin_XRE_C"/>
    <property type="match status" value="1"/>
</dbReference>
<reference evidence="3" key="2">
    <citation type="journal article" date="2021" name="PeerJ">
        <title>Extensive microbial diversity within the chicken gut microbiome revealed by metagenomics and culture.</title>
        <authorList>
            <person name="Gilroy R."/>
            <person name="Ravi A."/>
            <person name="Getino M."/>
            <person name="Pursley I."/>
            <person name="Horton D.L."/>
            <person name="Alikhan N.F."/>
            <person name="Baker D."/>
            <person name="Gharbi K."/>
            <person name="Hall N."/>
            <person name="Watson M."/>
            <person name="Adriaenssens E.M."/>
            <person name="Foster-Nyarko E."/>
            <person name="Jarju S."/>
            <person name="Secka A."/>
            <person name="Antonio M."/>
            <person name="Oren A."/>
            <person name="Chaudhuri R.R."/>
            <person name="La Ragione R."/>
            <person name="Hildebrand F."/>
            <person name="Pallen M.J."/>
        </authorList>
    </citation>
    <scope>NUCLEOTIDE SEQUENCE</scope>
    <source>
        <strain evidence="3">20514</strain>
    </source>
</reference>
<organism evidence="3 4">
    <name type="scientific">Candidatus Cryptobacteroides merdigallinarum</name>
    <dbReference type="NCBI Taxonomy" id="2840770"/>
    <lineage>
        <taxon>Bacteria</taxon>
        <taxon>Pseudomonadati</taxon>
        <taxon>Bacteroidota</taxon>
        <taxon>Bacteroidia</taxon>
        <taxon>Bacteroidales</taxon>
        <taxon>Candidatus Cryptobacteroides</taxon>
    </lineage>
</organism>
<accession>A0A9D9EKY1</accession>
<dbReference type="CDD" id="cd00093">
    <property type="entry name" value="HTH_XRE"/>
    <property type="match status" value="1"/>
</dbReference>
<dbReference type="InterPro" id="IPR001387">
    <property type="entry name" value="Cro/C1-type_HTH"/>
</dbReference>
<dbReference type="AlphaFoldDB" id="A0A9D9EKY1"/>
<dbReference type="Pfam" id="PF07883">
    <property type="entry name" value="Cupin_2"/>
    <property type="match status" value="1"/>
</dbReference>
<dbReference type="GO" id="GO:0003677">
    <property type="term" value="F:DNA binding"/>
    <property type="evidence" value="ECO:0007669"/>
    <property type="project" value="UniProtKB-KW"/>
</dbReference>
<dbReference type="Proteomes" id="UP000810252">
    <property type="component" value="Unassembled WGS sequence"/>
</dbReference>
<feature type="domain" description="HTH cro/C1-type" evidence="2">
    <location>
        <begin position="12"/>
        <end position="66"/>
    </location>
</feature>
<dbReference type="Gene3D" id="1.10.260.40">
    <property type="entry name" value="lambda repressor-like DNA-binding domains"/>
    <property type="match status" value="1"/>
</dbReference>
<proteinExistence type="predicted"/>
<name>A0A9D9EKY1_9BACT</name>